<dbReference type="Proteomes" id="UP001283361">
    <property type="component" value="Unassembled WGS sequence"/>
</dbReference>
<gene>
    <name evidence="1" type="ORF">RRG08_033256</name>
</gene>
<dbReference type="EMBL" id="JAWDGP010004262">
    <property type="protein sequence ID" value="KAK3766125.1"/>
    <property type="molecule type" value="Genomic_DNA"/>
</dbReference>
<evidence type="ECO:0000313" key="2">
    <source>
        <dbReference type="Proteomes" id="UP001283361"/>
    </source>
</evidence>
<accession>A0AAE1DDQ8</accession>
<sequence length="77" mass="8478">MLDCLTHHVAAEADFHNTGQLWSCEEYTLVQQGHTSMVQIFAPLSSYDGGGQSFSQVYNKGLLVSAGRYVKLKPDIS</sequence>
<reference evidence="1" key="1">
    <citation type="journal article" date="2023" name="G3 (Bethesda)">
        <title>A reference genome for the long-term kleptoplast-retaining sea slug Elysia crispata morphotype clarki.</title>
        <authorList>
            <person name="Eastman K.E."/>
            <person name="Pendleton A.L."/>
            <person name="Shaikh M.A."/>
            <person name="Suttiyut T."/>
            <person name="Ogas R."/>
            <person name="Tomko P."/>
            <person name="Gavelis G."/>
            <person name="Widhalm J.R."/>
            <person name="Wisecaver J.H."/>
        </authorList>
    </citation>
    <scope>NUCLEOTIDE SEQUENCE</scope>
    <source>
        <strain evidence="1">ECLA1</strain>
    </source>
</reference>
<comment type="caution">
    <text evidence="1">The sequence shown here is derived from an EMBL/GenBank/DDBJ whole genome shotgun (WGS) entry which is preliminary data.</text>
</comment>
<name>A0AAE1DDQ8_9GAST</name>
<keyword evidence="2" id="KW-1185">Reference proteome</keyword>
<organism evidence="1 2">
    <name type="scientific">Elysia crispata</name>
    <name type="common">lettuce slug</name>
    <dbReference type="NCBI Taxonomy" id="231223"/>
    <lineage>
        <taxon>Eukaryota</taxon>
        <taxon>Metazoa</taxon>
        <taxon>Spiralia</taxon>
        <taxon>Lophotrochozoa</taxon>
        <taxon>Mollusca</taxon>
        <taxon>Gastropoda</taxon>
        <taxon>Heterobranchia</taxon>
        <taxon>Euthyneura</taxon>
        <taxon>Panpulmonata</taxon>
        <taxon>Sacoglossa</taxon>
        <taxon>Placobranchoidea</taxon>
        <taxon>Plakobranchidae</taxon>
        <taxon>Elysia</taxon>
    </lineage>
</organism>
<evidence type="ECO:0000313" key="1">
    <source>
        <dbReference type="EMBL" id="KAK3766125.1"/>
    </source>
</evidence>
<protein>
    <submittedName>
        <fullName evidence="1">Uncharacterized protein</fullName>
    </submittedName>
</protein>
<proteinExistence type="predicted"/>
<dbReference type="AlphaFoldDB" id="A0AAE1DDQ8"/>